<keyword evidence="4" id="KW-1185">Reference proteome</keyword>
<proteinExistence type="predicted"/>
<organism evidence="3 4">
    <name type="scientific">Rhodoferax fermentans</name>
    <dbReference type="NCBI Taxonomy" id="28066"/>
    <lineage>
        <taxon>Bacteria</taxon>
        <taxon>Pseudomonadati</taxon>
        <taxon>Pseudomonadota</taxon>
        <taxon>Betaproteobacteria</taxon>
        <taxon>Burkholderiales</taxon>
        <taxon>Comamonadaceae</taxon>
        <taxon>Rhodoferax</taxon>
    </lineage>
</organism>
<feature type="domain" description="Phage tail tape measure protein" evidence="2">
    <location>
        <begin position="165"/>
        <end position="349"/>
    </location>
</feature>
<name>A0A1T1APD9_RHOFE</name>
<feature type="compositionally biased region" description="Polar residues" evidence="1">
    <location>
        <begin position="655"/>
        <end position="665"/>
    </location>
</feature>
<evidence type="ECO:0000313" key="4">
    <source>
        <dbReference type="Proteomes" id="UP000190750"/>
    </source>
</evidence>
<protein>
    <recommendedName>
        <fullName evidence="2">Phage tail tape measure protein domain-containing protein</fullName>
    </recommendedName>
</protein>
<evidence type="ECO:0000313" key="3">
    <source>
        <dbReference type="EMBL" id="OOV05863.1"/>
    </source>
</evidence>
<dbReference type="STRING" id="28066.RF819_03275"/>
<comment type="caution">
    <text evidence="3">The sequence shown here is derived from an EMBL/GenBank/DDBJ whole genome shotgun (WGS) entry which is preliminary data.</text>
</comment>
<evidence type="ECO:0000259" key="2">
    <source>
        <dbReference type="Pfam" id="PF10145"/>
    </source>
</evidence>
<dbReference type="Pfam" id="PF10145">
    <property type="entry name" value="PhageMin_Tail"/>
    <property type="match status" value="1"/>
</dbReference>
<dbReference type="AlphaFoldDB" id="A0A1T1APD9"/>
<reference evidence="3 4" key="1">
    <citation type="submission" date="2017-01" db="EMBL/GenBank/DDBJ databases">
        <title>Genome sequencing of Rhodoferax fermentans JCM 7819.</title>
        <authorList>
            <person name="Kim Y.J."/>
            <person name="Farh M.E.-A."/>
            <person name="Yang D.-C."/>
        </authorList>
    </citation>
    <scope>NUCLEOTIDE SEQUENCE [LARGE SCALE GENOMIC DNA]</scope>
    <source>
        <strain evidence="3 4">JCM 7819</strain>
    </source>
</reference>
<dbReference type="EMBL" id="MTJN01000002">
    <property type="protein sequence ID" value="OOV05863.1"/>
    <property type="molecule type" value="Genomic_DNA"/>
</dbReference>
<gene>
    <name evidence="3" type="ORF">RF819_03275</name>
</gene>
<dbReference type="InterPro" id="IPR010090">
    <property type="entry name" value="Phage_tape_meas"/>
</dbReference>
<feature type="region of interest" description="Disordered" evidence="1">
    <location>
        <begin position="646"/>
        <end position="665"/>
    </location>
</feature>
<accession>A0A1T1APD9</accession>
<dbReference type="Proteomes" id="UP000190750">
    <property type="component" value="Unassembled WGS sequence"/>
</dbReference>
<evidence type="ECO:0000256" key="1">
    <source>
        <dbReference type="SAM" id="MobiDB-lite"/>
    </source>
</evidence>
<sequence length="665" mass="67637">MSKELRLKYFIELISNIKEKAGSDAAALAQAQEKIQKALGNTENKLSQFERVLLRVGGMRNTGLQQQAQYFTQIALTAQRAQAAVERFARVASAANKGLQAVTGAGAGAAGAFMVAKAALDKPMDYSLTLARMANTAFADRNKAGRIAGKAELNDAVMRAVRTGGGSRDDAAATLDSLISSGAMPIEAAKVLLPTLMRGSSASGATAGQLGAIAVKSSQNMNIPLADSAAMLDEANAAGKAGGFELRDMAKSLPEAMAAGRQSGLVGREGYRKIVAMMQASVITAGTKDEAANNVVNLLAKANSADTANDFKKQGIDLSKELVKGRANGMDSIDTFVSLVDRVASKDAQYTSLKDQLGKAKTNDEKRETLASMADILQGKAIGAVVQDRQALMSLVAVMNNRDYVTDIQTKMRGGKGSLGQDFEVIADESSYKATATGNEAREAASTAFNSTAGALNSVLDGATGLAREFPQVAAAAAGATVALGALAAASTAAALLGGGGGVGSKVGGWIGGAAGKIAALFGAARIGGGAVAGASTAGRVGAGFGALGKMLGPLGMILSFDAISDEDIARLKAYEAKKARNGSGVRGQGFDDPRRLDFLTLSAPGGAAEQLAAGQASKAAAVEGKLAIDVRVSDERVSATSAVVRQPGGVRVNPGNTNPGGFKP</sequence>